<comment type="caution">
    <text evidence="1">The sequence shown here is derived from an EMBL/GenBank/DDBJ whole genome shotgun (WGS) entry which is preliminary data.</text>
</comment>
<evidence type="ECO:0000313" key="2">
    <source>
        <dbReference type="Proteomes" id="UP001597180"/>
    </source>
</evidence>
<organism evidence="1 2">
    <name type="scientific">Paenibacillus vulneris</name>
    <dbReference type="NCBI Taxonomy" id="1133364"/>
    <lineage>
        <taxon>Bacteria</taxon>
        <taxon>Bacillati</taxon>
        <taxon>Bacillota</taxon>
        <taxon>Bacilli</taxon>
        <taxon>Bacillales</taxon>
        <taxon>Paenibacillaceae</taxon>
        <taxon>Paenibacillus</taxon>
    </lineage>
</organism>
<dbReference type="Proteomes" id="UP001597180">
    <property type="component" value="Unassembled WGS sequence"/>
</dbReference>
<dbReference type="RefSeq" id="WP_345587643.1">
    <property type="nucleotide sequence ID" value="NZ_BAABJG010000012.1"/>
</dbReference>
<dbReference type="EMBL" id="JBHTLU010000006">
    <property type="protein sequence ID" value="MFD1218803.1"/>
    <property type="molecule type" value="Genomic_DNA"/>
</dbReference>
<protein>
    <submittedName>
        <fullName evidence="1">Uncharacterized protein</fullName>
    </submittedName>
</protein>
<keyword evidence="2" id="KW-1185">Reference proteome</keyword>
<name>A0ABW3UDP9_9BACL</name>
<accession>A0ABW3UDP9</accession>
<gene>
    <name evidence="1" type="ORF">ACFQ4B_01620</name>
</gene>
<evidence type="ECO:0000313" key="1">
    <source>
        <dbReference type="EMBL" id="MFD1218803.1"/>
    </source>
</evidence>
<reference evidence="2" key="1">
    <citation type="journal article" date="2019" name="Int. J. Syst. Evol. Microbiol.">
        <title>The Global Catalogue of Microorganisms (GCM) 10K type strain sequencing project: providing services to taxonomists for standard genome sequencing and annotation.</title>
        <authorList>
            <consortium name="The Broad Institute Genomics Platform"/>
            <consortium name="The Broad Institute Genome Sequencing Center for Infectious Disease"/>
            <person name="Wu L."/>
            <person name="Ma J."/>
        </authorList>
    </citation>
    <scope>NUCLEOTIDE SEQUENCE [LARGE SCALE GENOMIC DNA]</scope>
    <source>
        <strain evidence="2">CCUG 53270</strain>
    </source>
</reference>
<sequence>MPTFIGIAFAAVFIAIRWVYFHTSKQRGVSSDAVDAGFIQALNNNGERHE</sequence>
<proteinExistence type="predicted"/>